<keyword evidence="29" id="KW-1185">Reference proteome</keyword>
<dbReference type="Pfam" id="PF08264">
    <property type="entry name" value="Anticodon_1"/>
    <property type="match status" value="1"/>
</dbReference>
<evidence type="ECO:0000313" key="29">
    <source>
        <dbReference type="Proteomes" id="UP000243217"/>
    </source>
</evidence>
<dbReference type="OrthoDB" id="629407at2759"/>
<dbReference type="InterPro" id="IPR010978">
    <property type="entry name" value="tRNA-bd_arm"/>
</dbReference>
<evidence type="ECO:0000256" key="15">
    <source>
        <dbReference type="ARBA" id="ARBA00023049"/>
    </source>
</evidence>
<evidence type="ECO:0000256" key="1">
    <source>
        <dbReference type="ARBA" id="ARBA00004173"/>
    </source>
</evidence>
<dbReference type="HAMAP" id="MF_02004">
    <property type="entry name" value="Val_tRNA_synth_type1"/>
    <property type="match status" value="1"/>
</dbReference>
<dbReference type="SUPFAM" id="SSF47323">
    <property type="entry name" value="Anticodon-binding domain of a subclass of class I aminoacyl-tRNA synthetases"/>
    <property type="match status" value="1"/>
</dbReference>
<dbReference type="AlphaFoldDB" id="A0A1V9ZJT7"/>
<dbReference type="CDD" id="cd00817">
    <property type="entry name" value="ValRS_core"/>
    <property type="match status" value="1"/>
</dbReference>
<dbReference type="InterPro" id="IPR009008">
    <property type="entry name" value="Val/Leu/Ile-tRNA-synth_edit"/>
</dbReference>
<evidence type="ECO:0000256" key="7">
    <source>
        <dbReference type="ARBA" id="ARBA00022670"/>
    </source>
</evidence>
<dbReference type="CDD" id="cd00167">
    <property type="entry name" value="SANT"/>
    <property type="match status" value="1"/>
</dbReference>
<keyword evidence="6 23" id="KW-0436">Ligase</keyword>
<evidence type="ECO:0000256" key="2">
    <source>
        <dbReference type="ARBA" id="ARBA00004496"/>
    </source>
</evidence>
<dbReference type="InterPro" id="IPR017930">
    <property type="entry name" value="Myb_dom"/>
</dbReference>
<feature type="region of interest" description="Disordered" evidence="24">
    <location>
        <begin position="1"/>
        <end position="85"/>
    </location>
</feature>
<dbReference type="FunFam" id="3.90.740.10:FF:000005">
    <property type="entry name" value="Valine--tRNA ligase, mitochondrial"/>
    <property type="match status" value="1"/>
</dbReference>
<dbReference type="PRINTS" id="PR00986">
    <property type="entry name" value="TRNASYNTHVAL"/>
</dbReference>
<keyword evidence="12 23" id="KW-0067">ATP-binding</keyword>
<dbReference type="InterPro" id="IPR033705">
    <property type="entry name" value="Anticodon_Ia_Val"/>
</dbReference>
<dbReference type="NCBIfam" id="TIGR00422">
    <property type="entry name" value="valS"/>
    <property type="match status" value="1"/>
</dbReference>
<evidence type="ECO:0000256" key="3">
    <source>
        <dbReference type="ARBA" id="ARBA00005594"/>
    </source>
</evidence>
<dbReference type="GO" id="GO:0006508">
    <property type="term" value="P:proteolysis"/>
    <property type="evidence" value="ECO:0007669"/>
    <property type="project" value="UniProtKB-KW"/>
</dbReference>
<proteinExistence type="inferred from homology"/>
<evidence type="ECO:0000256" key="21">
    <source>
        <dbReference type="ARBA" id="ARBA00040837"/>
    </source>
</evidence>
<comment type="similarity">
    <text evidence="3 23">Belongs to the class-I aminoacyl-tRNA synthetase family.</text>
</comment>
<accession>A0A1V9ZJT7</accession>
<evidence type="ECO:0000259" key="27">
    <source>
        <dbReference type="PROSITE" id="PS51294"/>
    </source>
</evidence>
<dbReference type="InterPro" id="IPR014729">
    <property type="entry name" value="Rossmann-like_a/b/a_fold"/>
</dbReference>
<dbReference type="EC" id="6.1.1.9" evidence="4"/>
<dbReference type="PROSITE" id="PS50090">
    <property type="entry name" value="MYB_LIKE"/>
    <property type="match status" value="1"/>
</dbReference>
<name>A0A1V9ZJT7_9STRA</name>
<feature type="compositionally biased region" description="Basic and acidic residues" evidence="24">
    <location>
        <begin position="1165"/>
        <end position="1175"/>
    </location>
</feature>
<keyword evidence="17 23" id="KW-0030">Aminoacyl-tRNA synthetase</keyword>
<sequence length="1202" mass="134511">MEKAKTTAPAAAPPAAPTTTAKVVAAPAAAPTTGAAPNAAAPEGGEKLSKKAMKKAEKGKLKEKKEKDPNRWAPKEKKEVKPAKEVAPEPAFVNLTPVGEKKDMTKEMAAGYQPVAVEAAWQAWWEKEGFFQCDDAKIKNAPKDKRFVMVIPPPNVTGSLHLGHALTVAVQDTLTRWHRMLGHATLWVPGTDHAGIATQSVVEKRLMKDESKSRHDLGREAFLERVWDWKNEYESRIHHQFRKVGCSVDWDRAYFSMDDRCTRATIAAFNKLFEEGLIYRATRMINWSCKLKTAISDIEVDYLDLEGRTKLAVPGHNPDRKYEFGVLTSFAYPVENSKEQLIVATTRLETMLGDSAVAIHPEDPRYKHLHGKSVVHPFNGRRIPIICDAELVDMSFGTGAVKITPAHDPNDYECGKRHGLEFITVIDDDGKINPNGGKQFEGMMRYDARVAMEKALAEKGLFHGKVDNKMRLGICSRSGDIVEPLVKPQWFVNCQQMADDAMAAVRNKELTILPEHHEKTWFRWLENIRDWCISRQLWWGHRIPAYFATIRGEPYVDPNSESNVNRWFAGLSEADARTKAAKKLGVKESEIELKQDEDVLDTWVSAGLFPFAVFGWPDNSQEMLDYYPTDLLETGYDILFFWVVRMVFMGQKLTGKLPFHTVYLHSIVRDKYGRKMSKSLGNVVDPLEVIAGCTLQTLLEKLESGNLPPKEVEKAKKGQMADFPQGIPECGADALRFGLLAYQQQVGDINLDIQRLVGYRNFCNKLWNATRFAMSHLEGGATFHDGLAKTVLSNKVISPRDRFILSRLYNTVAAANTALKTYAFGEVTTALYNFWLYDVCDVYLELIKPVMTGKDAEAKKTAQETLYLCLEMGLRLLHPIMPFVTEELWQRLPGKRPTKSIVIASYPEAEAHAAWANPQAEANMELIKDIIHAGRSLRAEYGLANSARPICYLKCADAAIKATIESQVDDFGTLAKYGETKCLLNQAPPSGCAMHVLNDKLQLHVSLTGLVDFGNEISKLEKKLQKLMPSLTTLEKKRAREDYIDKVPANVREADATKWSALQKEKDAIQTVLDLNSKMDAAGLVSPPTSSVAVPPTATPPKTSKKHTGMNGGRWTDEEHENFLQGLNLYGREWKRVAAKIKTRTSAQIRSHAQKYFAKIAKDAEVQSSGERHENPVNMSDEDDTSTIQSEAGTIILLTLDL</sequence>
<dbReference type="InterPro" id="IPR006447">
    <property type="entry name" value="Myb_dom_plants"/>
</dbReference>
<dbReference type="Gene3D" id="1.10.287.380">
    <property type="entry name" value="Valyl-tRNA synthetase, C-terminal domain"/>
    <property type="match status" value="1"/>
</dbReference>
<evidence type="ECO:0000256" key="13">
    <source>
        <dbReference type="ARBA" id="ARBA00022917"/>
    </source>
</evidence>
<dbReference type="InterPro" id="IPR019499">
    <property type="entry name" value="Val-tRNA_synth_tRNA-bd"/>
</dbReference>
<comment type="subcellular location">
    <subcellularLocation>
        <location evidence="2">Cytoplasm</location>
    </subcellularLocation>
    <subcellularLocation>
        <location evidence="1">Mitochondrion</location>
    </subcellularLocation>
</comment>
<comment type="catalytic activity">
    <reaction evidence="22">
        <text>tRNA(Val) + L-valine + ATP = L-valyl-tRNA(Val) + AMP + diphosphate</text>
        <dbReference type="Rhea" id="RHEA:10704"/>
        <dbReference type="Rhea" id="RHEA-COMP:9672"/>
        <dbReference type="Rhea" id="RHEA-COMP:9708"/>
        <dbReference type="ChEBI" id="CHEBI:30616"/>
        <dbReference type="ChEBI" id="CHEBI:33019"/>
        <dbReference type="ChEBI" id="CHEBI:57762"/>
        <dbReference type="ChEBI" id="CHEBI:78442"/>
        <dbReference type="ChEBI" id="CHEBI:78537"/>
        <dbReference type="ChEBI" id="CHEBI:456215"/>
        <dbReference type="EC" id="6.1.1.9"/>
    </reaction>
</comment>
<keyword evidence="5" id="KW-0963">Cytoplasm</keyword>
<evidence type="ECO:0000256" key="4">
    <source>
        <dbReference type="ARBA" id="ARBA00013169"/>
    </source>
</evidence>
<gene>
    <name evidence="28" type="ORF">THRCLA_06762</name>
</gene>
<evidence type="ECO:0000256" key="19">
    <source>
        <dbReference type="ARBA" id="ARBA00023242"/>
    </source>
</evidence>
<dbReference type="InterPro" id="IPR002303">
    <property type="entry name" value="Valyl-tRNA_ligase"/>
</dbReference>
<protein>
    <recommendedName>
        <fullName evidence="21">Valine--tRNA ligase, mitochondrial</fullName>
        <ecNumber evidence="4">6.1.1.9</ecNumber>
    </recommendedName>
    <alternativeName>
        <fullName evidence="20">Valyl-tRNA synthetase</fullName>
    </alternativeName>
</protein>
<dbReference type="InterPro" id="IPR009057">
    <property type="entry name" value="Homeodomain-like_sf"/>
</dbReference>
<dbReference type="PANTHER" id="PTHR11946">
    <property type="entry name" value="VALYL-TRNA SYNTHETASES"/>
    <property type="match status" value="1"/>
</dbReference>
<dbReference type="InterPro" id="IPR001005">
    <property type="entry name" value="SANT/Myb"/>
</dbReference>
<dbReference type="Pfam" id="PF00133">
    <property type="entry name" value="tRNA-synt_1"/>
    <property type="match status" value="1"/>
</dbReference>
<dbReference type="GO" id="GO:0005739">
    <property type="term" value="C:mitochondrion"/>
    <property type="evidence" value="ECO:0007669"/>
    <property type="project" value="UniProtKB-SubCell"/>
</dbReference>
<feature type="compositionally biased region" description="Low complexity" evidence="24">
    <location>
        <begin position="1"/>
        <end position="10"/>
    </location>
</feature>
<dbReference type="SUPFAM" id="SSF46589">
    <property type="entry name" value="tRNA-binding arm"/>
    <property type="match status" value="1"/>
</dbReference>
<dbReference type="SUPFAM" id="SSF52374">
    <property type="entry name" value="Nucleotidylyl transferase"/>
    <property type="match status" value="1"/>
</dbReference>
<keyword evidence="18" id="KW-0804">Transcription</keyword>
<evidence type="ECO:0000256" key="11">
    <source>
        <dbReference type="ARBA" id="ARBA00022833"/>
    </source>
</evidence>
<dbReference type="GO" id="GO:0006438">
    <property type="term" value="P:valyl-tRNA aminoacylation"/>
    <property type="evidence" value="ECO:0007669"/>
    <property type="project" value="InterPro"/>
</dbReference>
<dbReference type="Gene3D" id="3.40.50.620">
    <property type="entry name" value="HUPs"/>
    <property type="match status" value="2"/>
</dbReference>
<dbReference type="CDD" id="cd07962">
    <property type="entry name" value="Anticodon_Ia_Val"/>
    <property type="match status" value="1"/>
</dbReference>
<dbReference type="PROSITE" id="PS51294">
    <property type="entry name" value="HTH_MYB"/>
    <property type="match status" value="1"/>
</dbReference>
<evidence type="ECO:0000256" key="12">
    <source>
        <dbReference type="ARBA" id="ARBA00022840"/>
    </source>
</evidence>
<feature type="compositionally biased region" description="Low complexity" evidence="24">
    <location>
        <begin position="17"/>
        <end position="42"/>
    </location>
</feature>
<dbReference type="GO" id="GO:0046872">
    <property type="term" value="F:metal ion binding"/>
    <property type="evidence" value="ECO:0007669"/>
    <property type="project" value="UniProtKB-KW"/>
</dbReference>
<evidence type="ECO:0000256" key="20">
    <source>
        <dbReference type="ARBA" id="ARBA00029936"/>
    </source>
</evidence>
<keyword evidence="9 23" id="KW-0547">Nucleotide-binding</keyword>
<evidence type="ECO:0000313" key="28">
    <source>
        <dbReference type="EMBL" id="OQR98245.1"/>
    </source>
</evidence>
<dbReference type="Gene3D" id="1.10.730.10">
    <property type="entry name" value="Isoleucyl-tRNA Synthetase, Domain 1"/>
    <property type="match status" value="1"/>
</dbReference>
<dbReference type="PROSITE" id="PS00178">
    <property type="entry name" value="AA_TRNA_LIGASE_I"/>
    <property type="match status" value="1"/>
</dbReference>
<feature type="domain" description="SANT" evidence="26">
    <location>
        <begin position="1114"/>
        <end position="1163"/>
    </location>
</feature>
<dbReference type="GO" id="GO:0005524">
    <property type="term" value="F:ATP binding"/>
    <property type="evidence" value="ECO:0007669"/>
    <property type="project" value="UniProtKB-KW"/>
</dbReference>
<feature type="compositionally biased region" description="Basic and acidic residues" evidence="24">
    <location>
        <begin position="44"/>
        <end position="85"/>
    </location>
</feature>
<dbReference type="Gene3D" id="1.10.10.60">
    <property type="entry name" value="Homeodomain-like"/>
    <property type="match status" value="1"/>
</dbReference>
<evidence type="ECO:0000256" key="23">
    <source>
        <dbReference type="RuleBase" id="RU363035"/>
    </source>
</evidence>
<feature type="domain" description="Myb-like" evidence="25">
    <location>
        <begin position="1107"/>
        <end position="1157"/>
    </location>
</feature>
<evidence type="ECO:0000256" key="17">
    <source>
        <dbReference type="ARBA" id="ARBA00023146"/>
    </source>
</evidence>
<organism evidence="28 29">
    <name type="scientific">Thraustotheca clavata</name>
    <dbReference type="NCBI Taxonomy" id="74557"/>
    <lineage>
        <taxon>Eukaryota</taxon>
        <taxon>Sar</taxon>
        <taxon>Stramenopiles</taxon>
        <taxon>Oomycota</taxon>
        <taxon>Saprolegniomycetes</taxon>
        <taxon>Saprolegniales</taxon>
        <taxon>Achlyaceae</taxon>
        <taxon>Thraustotheca</taxon>
    </lineage>
</organism>
<dbReference type="SMART" id="SM00717">
    <property type="entry name" value="SANT"/>
    <property type="match status" value="1"/>
</dbReference>
<evidence type="ECO:0000256" key="8">
    <source>
        <dbReference type="ARBA" id="ARBA00022723"/>
    </source>
</evidence>
<dbReference type="FunFam" id="3.40.50.620:FF:000020">
    <property type="entry name" value="Valine--tRNA ligase, mitochondrial"/>
    <property type="match status" value="1"/>
</dbReference>
<dbReference type="Pfam" id="PF00249">
    <property type="entry name" value="Myb_DNA-binding"/>
    <property type="match status" value="1"/>
</dbReference>
<keyword evidence="10" id="KW-0378">Hydrolase</keyword>
<evidence type="ECO:0000259" key="26">
    <source>
        <dbReference type="PROSITE" id="PS51293"/>
    </source>
</evidence>
<evidence type="ECO:0000256" key="6">
    <source>
        <dbReference type="ARBA" id="ARBA00022598"/>
    </source>
</evidence>
<evidence type="ECO:0000256" key="9">
    <source>
        <dbReference type="ARBA" id="ARBA00022741"/>
    </source>
</evidence>
<reference evidence="28 29" key="1">
    <citation type="journal article" date="2014" name="Genome Biol. Evol.">
        <title>The secreted proteins of Achlya hypogyna and Thraustotheca clavata identify the ancestral oomycete secretome and reveal gene acquisitions by horizontal gene transfer.</title>
        <authorList>
            <person name="Misner I."/>
            <person name="Blouin N."/>
            <person name="Leonard G."/>
            <person name="Richards T.A."/>
            <person name="Lane C.E."/>
        </authorList>
    </citation>
    <scope>NUCLEOTIDE SEQUENCE [LARGE SCALE GENOMIC DNA]</scope>
    <source>
        <strain evidence="28 29">ATCC 34112</strain>
    </source>
</reference>
<dbReference type="Pfam" id="PF10458">
    <property type="entry name" value="Val_tRNA-synt_C"/>
    <property type="match status" value="1"/>
</dbReference>
<evidence type="ECO:0000256" key="22">
    <source>
        <dbReference type="ARBA" id="ARBA00047552"/>
    </source>
</evidence>
<comment type="caution">
    <text evidence="28">The sequence shown here is derived from an EMBL/GenBank/DDBJ whole genome shotgun (WGS) entry which is preliminary data.</text>
</comment>
<keyword evidence="14" id="KW-0805">Transcription regulation</keyword>
<dbReference type="EMBL" id="JNBS01001865">
    <property type="protein sequence ID" value="OQR98245.1"/>
    <property type="molecule type" value="Genomic_DNA"/>
</dbReference>
<dbReference type="GO" id="GO:0008237">
    <property type="term" value="F:metallopeptidase activity"/>
    <property type="evidence" value="ECO:0007669"/>
    <property type="project" value="UniProtKB-KW"/>
</dbReference>
<dbReference type="STRING" id="74557.A0A1V9ZJT7"/>
<evidence type="ECO:0000256" key="5">
    <source>
        <dbReference type="ARBA" id="ARBA00022490"/>
    </source>
</evidence>
<feature type="region of interest" description="Disordered" evidence="24">
    <location>
        <begin position="1084"/>
        <end position="1116"/>
    </location>
</feature>
<dbReference type="InterPro" id="IPR013155">
    <property type="entry name" value="M/V/L/I-tRNA-synth_anticd-bd"/>
</dbReference>
<feature type="region of interest" description="Disordered" evidence="24">
    <location>
        <begin position="1165"/>
        <end position="1187"/>
    </location>
</feature>
<keyword evidence="19" id="KW-0539">Nucleus</keyword>
<dbReference type="PROSITE" id="PS51293">
    <property type="entry name" value="SANT"/>
    <property type="match status" value="1"/>
</dbReference>
<dbReference type="InterPro" id="IPR009080">
    <property type="entry name" value="tRNAsynth_Ia_anticodon-bd"/>
</dbReference>
<dbReference type="GO" id="GO:0002161">
    <property type="term" value="F:aminoacyl-tRNA deacylase activity"/>
    <property type="evidence" value="ECO:0007669"/>
    <property type="project" value="InterPro"/>
</dbReference>
<dbReference type="Proteomes" id="UP000243217">
    <property type="component" value="Unassembled WGS sequence"/>
</dbReference>
<evidence type="ECO:0000256" key="16">
    <source>
        <dbReference type="ARBA" id="ARBA00023125"/>
    </source>
</evidence>
<dbReference type="InterPro" id="IPR017884">
    <property type="entry name" value="SANT_dom"/>
</dbReference>
<dbReference type="GO" id="GO:0005829">
    <property type="term" value="C:cytosol"/>
    <property type="evidence" value="ECO:0007669"/>
    <property type="project" value="TreeGrafter"/>
</dbReference>
<evidence type="ECO:0000256" key="18">
    <source>
        <dbReference type="ARBA" id="ARBA00023163"/>
    </source>
</evidence>
<dbReference type="InterPro" id="IPR037118">
    <property type="entry name" value="Val-tRNA_synth_C_sf"/>
</dbReference>
<evidence type="ECO:0000256" key="14">
    <source>
        <dbReference type="ARBA" id="ARBA00023015"/>
    </source>
</evidence>
<keyword evidence="8" id="KW-0479">Metal-binding</keyword>
<evidence type="ECO:0000256" key="24">
    <source>
        <dbReference type="SAM" id="MobiDB-lite"/>
    </source>
</evidence>
<dbReference type="SUPFAM" id="SSF50677">
    <property type="entry name" value="ValRS/IleRS/LeuRS editing domain"/>
    <property type="match status" value="1"/>
</dbReference>
<dbReference type="GO" id="GO:0003677">
    <property type="term" value="F:DNA binding"/>
    <property type="evidence" value="ECO:0007669"/>
    <property type="project" value="UniProtKB-KW"/>
</dbReference>
<keyword evidence="16" id="KW-0238">DNA-binding</keyword>
<evidence type="ECO:0000259" key="25">
    <source>
        <dbReference type="PROSITE" id="PS50090"/>
    </source>
</evidence>
<feature type="domain" description="HTH myb-type" evidence="27">
    <location>
        <begin position="1111"/>
        <end position="1161"/>
    </location>
</feature>
<keyword evidence="7" id="KW-0645">Protease</keyword>
<keyword evidence="15" id="KW-0482">Metalloprotease</keyword>
<dbReference type="FunFam" id="1.10.10.60:FF:000151">
    <property type="entry name" value="histone H2A deubiquitinase MYSM1 isoform X2"/>
    <property type="match status" value="1"/>
</dbReference>
<dbReference type="InterPro" id="IPR002300">
    <property type="entry name" value="aa-tRNA-synth_Ia"/>
</dbReference>
<keyword evidence="13 23" id="KW-0648">Protein biosynthesis</keyword>
<keyword evidence="11" id="KW-0862">Zinc</keyword>
<dbReference type="NCBIfam" id="TIGR01557">
    <property type="entry name" value="myb_SHAQKYF"/>
    <property type="match status" value="1"/>
</dbReference>
<dbReference type="GO" id="GO:0004832">
    <property type="term" value="F:valine-tRNA ligase activity"/>
    <property type="evidence" value="ECO:0007669"/>
    <property type="project" value="UniProtKB-EC"/>
</dbReference>
<feature type="compositionally biased region" description="Low complexity" evidence="24">
    <location>
        <begin position="1085"/>
        <end position="1102"/>
    </location>
</feature>
<dbReference type="SUPFAM" id="SSF46689">
    <property type="entry name" value="Homeodomain-like"/>
    <property type="match status" value="1"/>
</dbReference>
<dbReference type="InterPro" id="IPR001412">
    <property type="entry name" value="aa-tRNA-synth_I_CS"/>
</dbReference>
<dbReference type="PANTHER" id="PTHR11946:SF109">
    <property type="entry name" value="VALINE--TRNA LIGASE"/>
    <property type="match status" value="1"/>
</dbReference>
<dbReference type="FunFam" id="1.10.730.10:FF:000009">
    <property type="entry name" value="Valine--tRNA ligase, mitochondrial"/>
    <property type="match status" value="1"/>
</dbReference>
<dbReference type="FunFam" id="3.40.50.620:FF:000078">
    <property type="entry name" value="Valine--tRNA ligase, mitochondrial"/>
    <property type="match status" value="1"/>
</dbReference>
<evidence type="ECO:0000256" key="10">
    <source>
        <dbReference type="ARBA" id="ARBA00022801"/>
    </source>
</evidence>
<dbReference type="NCBIfam" id="NF004349">
    <property type="entry name" value="PRK05729.1"/>
    <property type="match status" value="1"/>
</dbReference>